<feature type="region of interest" description="Disordered" evidence="1">
    <location>
        <begin position="1"/>
        <end position="24"/>
    </location>
</feature>
<evidence type="ECO:0000313" key="4">
    <source>
        <dbReference type="Proteomes" id="UP000251558"/>
    </source>
</evidence>
<keyword evidence="4" id="KW-1185">Reference proteome</keyword>
<dbReference type="SUPFAM" id="SSF63825">
    <property type="entry name" value="YWTD domain"/>
    <property type="match status" value="1"/>
</dbReference>
<feature type="compositionally biased region" description="Basic and acidic residues" evidence="1">
    <location>
        <begin position="12"/>
        <end position="24"/>
    </location>
</feature>
<dbReference type="EMBL" id="QMBP01000011">
    <property type="protein sequence ID" value="RAZ88655.1"/>
    <property type="molecule type" value="Genomic_DNA"/>
</dbReference>
<gene>
    <name evidence="3" type="ORF">DPM33_21970</name>
</gene>
<dbReference type="Proteomes" id="UP000251558">
    <property type="component" value="Unassembled WGS sequence"/>
</dbReference>
<dbReference type="InterPro" id="IPR017481">
    <property type="entry name" value="CHP03032"/>
</dbReference>
<dbReference type="AlphaFoldDB" id="A0A330HJR6"/>
<evidence type="ECO:0000259" key="2">
    <source>
        <dbReference type="Pfam" id="PF16261"/>
    </source>
</evidence>
<dbReference type="Pfam" id="PF16261">
    <property type="entry name" value="DUF4915"/>
    <property type="match status" value="1"/>
</dbReference>
<reference evidence="3 4" key="2">
    <citation type="submission" date="2018-07" db="EMBL/GenBank/DDBJ databases">
        <title>Diversity of Mesorhizobium strains in Brazil.</title>
        <authorList>
            <person name="Helene L.C.F."/>
            <person name="Dall'Agnol R."/>
            <person name="Delamuta J.R.M."/>
            <person name="Hungria M."/>
        </authorList>
    </citation>
    <scope>NUCLEOTIDE SEQUENCE [LARGE SCALE GENOMIC DNA]</scope>
    <source>
        <strain evidence="3 4">AC99b</strain>
    </source>
</reference>
<organism evidence="3 4">
    <name type="scientific">Mesorhizobium hawassense</name>
    <dbReference type="NCBI Taxonomy" id="1209954"/>
    <lineage>
        <taxon>Bacteria</taxon>
        <taxon>Pseudomonadati</taxon>
        <taxon>Pseudomonadota</taxon>
        <taxon>Alphaproteobacteria</taxon>
        <taxon>Hyphomicrobiales</taxon>
        <taxon>Phyllobacteriaceae</taxon>
        <taxon>Mesorhizobium</taxon>
    </lineage>
</organism>
<name>A0A330HJR6_9HYPH</name>
<sequence>MADGHAALSRSAAHETAKLSDETDARFQDDHQAWRDPAGVVAQWQDAGAVDSSLLDAEVTGPWWQILAEAGVTLLVSREYEHLLIALSMASGSPRISYLRLPHPSGIAFDAASVQVHVASTRNPNMLYTLRPADRLLPRRDLDPNSFAGRVLMPASARFLPGSTYLHDLAMIGSELHASAVGENAIVAFPAGGDSRRVWWPSCIEGTTGADFGLNHLQLNGIAAGRSLAESYFTASKDDLLGARPGEIEFAPEARGVVLSGATRLPMTRGLTRPHSPRFVGGALWVANSGLGSIVNCEQDGSSVLVARLPGWTRGLCSIGDIAIGGTSRIIPRFRAYAPGLDPDECVCGLHAVDVKTGRILASLIWPAGNQIFAIEAVPSSLIDRLPFDGLERQPDAERTLFYAWQTASRNHAGEN</sequence>
<proteinExistence type="predicted"/>
<feature type="domain" description="Conserved hypothetical protein CHP03032" evidence="2">
    <location>
        <begin position="63"/>
        <end position="380"/>
    </location>
</feature>
<reference evidence="4" key="1">
    <citation type="submission" date="2018-06" db="EMBL/GenBank/DDBJ databases">
        <authorList>
            <person name="Helene L.C."/>
            <person name="Dall'Agnol R."/>
            <person name="Delamuta J.R."/>
            <person name="Hungria M."/>
        </authorList>
    </citation>
    <scope>NUCLEOTIDE SEQUENCE [LARGE SCALE GENOMIC DNA]</scope>
    <source>
        <strain evidence="4">AC99b</strain>
    </source>
</reference>
<evidence type="ECO:0000313" key="3">
    <source>
        <dbReference type="EMBL" id="RAZ88655.1"/>
    </source>
</evidence>
<dbReference type="OrthoDB" id="238183at2"/>
<comment type="caution">
    <text evidence="3">The sequence shown here is derived from an EMBL/GenBank/DDBJ whole genome shotgun (WGS) entry which is preliminary data.</text>
</comment>
<evidence type="ECO:0000256" key="1">
    <source>
        <dbReference type="SAM" id="MobiDB-lite"/>
    </source>
</evidence>
<protein>
    <recommendedName>
        <fullName evidence="2">Conserved hypothetical protein CHP03032 domain-containing protein</fullName>
    </recommendedName>
</protein>
<accession>A0A330HJR6</accession>